<accession>A0A976UB40</accession>
<sequence>MRGLCHCCWSTNELITLNKCGQNRCESCHDKETCKCEST</sequence>
<protein>
    <submittedName>
        <fullName evidence="1">Uncharacterized protein</fullName>
    </submittedName>
</protein>
<reference evidence="1" key="1">
    <citation type="submission" date="2022-05" db="EMBL/GenBank/DDBJ databases">
        <title>Diverse viruses of marine archaea discovered using metagenomics.</title>
        <authorList>
            <person name="Zhou Y."/>
        </authorList>
    </citation>
    <scope>NUCLEOTIDE SEQUENCE</scope>
    <source>
        <strain evidence="1">YSH_354833</strain>
    </source>
</reference>
<organism evidence="1">
    <name type="scientific">Yangshan Harbor Nitrososphaeria virus</name>
    <dbReference type="NCBI Taxonomy" id="2969597"/>
    <lineage>
        <taxon>Viruses</taxon>
        <taxon>Duplodnaviria</taxon>
        <taxon>Heunggongvirae</taxon>
        <taxon>Uroviricota</taxon>
        <taxon>Caudoviricetes</taxon>
    </lineage>
</organism>
<dbReference type="EMBL" id="ON649703">
    <property type="protein sequence ID" value="UVF62641.1"/>
    <property type="molecule type" value="Genomic_DNA"/>
</dbReference>
<proteinExistence type="predicted"/>
<evidence type="ECO:0000313" key="1">
    <source>
        <dbReference type="EMBL" id="UVF62641.1"/>
    </source>
</evidence>
<name>A0A976UB40_9CAUD</name>